<feature type="domain" description="Treslin M" evidence="2">
    <location>
        <begin position="281"/>
        <end position="417"/>
    </location>
</feature>
<gene>
    <name evidence="5" type="ORF">G5714_024263</name>
</gene>
<feature type="region of interest" description="Disordered" evidence="1">
    <location>
        <begin position="591"/>
        <end position="619"/>
    </location>
</feature>
<feature type="compositionally biased region" description="Polar residues" evidence="1">
    <location>
        <begin position="545"/>
        <end position="555"/>
    </location>
</feature>
<dbReference type="InterPro" id="IPR053920">
    <property type="entry name" value="Treslin_STD"/>
</dbReference>
<sequence length="1831" mass="202607">MASQNVVFAIDVDYRPEETNSTTSAYQNHLKQWILRVLLSLGHKYGLEKVRWGYKFFHSRTVKSATLITRGSDFKELQEKVFSDFEEELLVKFGVEGKSPKSQEKSNKLKPSPASCVQNALKEILLDFQWDRPDLTSPTKVTLRPRRSSRSGRNIPLQDYDMLSVDKNVLFVVSECPRSKAELEDYMSIRRDDSRLHGDIHEQVLPKGLIDMLMQRKVLLHWADSGILKANHVVEDSTGMETLAERLGQVGGRVVPMLSPCLPLMDQHSDTSPSLDLGIDAFPIDSTNSYLQLSERMHQHVFPPLGGCLSWIADGNKCSYSVTLEPVSCRQRFLRAPVDVVLRGVLQDLDSISLSRSASESWIIQCTDAELGQEAFQRLKQISTGGPAMLAEVNEGGVVCSAVLSVLSSCTAQLTVLQPLVTQEDQLLPTHVVPLDTTDISSDLPDVVSSVLNAMYDIMEDEDCSDEGKLTIVPDWANQELKQGSYLRRNELVEGWFPLSDQSGISCHLMESMRLLHAAPEEEEREEEYSDTQQEITSSLSELYQSSTAGSSGNLRSKKRGTQCTPVRQKMKTMSRSLQMLNFARLNVKAQKTQGDSSSAGPAKATEKGGKRCSGDRTKPGLLHFSSEEELLSHLGLSFQKAVENRSMSVPSQVQDMLSVVKAFIKTNTDVEASFLGLVQKHLLKSCQAIRQLYGNSSDEESKIRECQLQAVIRLELCRQPEQQEDEEVVEQRVEDVADMLRIISRSKDAVYLSKFMQDEVLPVFLNSIPKVLADVYHSLGTQLPEALVAVLPSDFFSDESMAKDSVSVSPSPFSATQSNLSSVGDHLEELRNRSAKKRRQNMLTRHKSMTEAPQALRQIEMPRKSSRLAKPKHCVPVEKPAVEEPPPPKQAVQEVTKVRRNLFNQVAISPLKKSKMPRSQSVSAVEGLKKRKRSHMDDDERHTLLTKKVTETPLHKQVSNRFLHRQRTGRRSVESDVCIIEESPVKPTADLRRSPRIKSLTRRHSSLFYSSSQPRSRNLDRAISSSQLCHSEGKGGFNVSSVRSPVRLLFGATQSPGHLRHITASSSEDQGSKELSLRSAVFENQNKTPQKLRSDPVGSAVGCRAPRSPRTPSQAVGENGMTLRGSPFRSPAEKSLVVETPTKSPLKGILKTPIKNLLDCVSPNGAWLRSPNGKTPKKSVTWSPSPRKRLTENPINMPESLTFTKRCSPRLLTPGKNSSSGERNVCKTPDKMPQRKSKASPGTMPRTLEILGNVDPETSQSITRSGKMRRTLSLPCKITEQSGEFASIDSQESDSGPFPLCASPLKPNIQTPVKSPSLTHRMCTRSGRTPVKESSSLPEKSRDVAGSSPSPRKGLSAAKLSASPSSVPPRSHIHHQSSSPTSNMGEFPQDNKMIGQNEINHGKAEEASFSDSQQFDCSEFSITTDDESIDISEASVVKTQLTGGIKMNIAFSRKPSRSSEVFEFKGKQATPAITTPSRSYGFRQTPDRRQREAEARLGYSSGTPKISTPRTRRTPACGKRSTPQPRTYEVEMEMQASGLPKLKLRRTDSFNAGEAPSSATKGVASHLVHCNISNVKVPQVDIPLAQCSRHPGCISPSLCSRGTPAKCTPGKGVQTYICQSITPTHYPPSSQSPLASPLTPSPQSRGWSTPENLNSWPRKKRARIEACGSKEQVIKGVPLLEKPGVLEDPELEGVFCIQGVEELKESLSTPVSQRKLGLRSSQVIDHQCSPEGMDWTETAVQECDDRDPTMSEQFAWMGRKVDTPKVKKPVSASGIFALTQSPLLYKKSTVINEATQPNAGSKSELDISPLCQPRRRRTPSRTYSRKKLLD</sequence>
<feature type="region of interest" description="Disordered" evidence="1">
    <location>
        <begin position="519"/>
        <end position="538"/>
    </location>
</feature>
<organism evidence="5 6">
    <name type="scientific">Onychostoma macrolepis</name>
    <dbReference type="NCBI Taxonomy" id="369639"/>
    <lineage>
        <taxon>Eukaryota</taxon>
        <taxon>Metazoa</taxon>
        <taxon>Chordata</taxon>
        <taxon>Craniata</taxon>
        <taxon>Vertebrata</taxon>
        <taxon>Euteleostomi</taxon>
        <taxon>Actinopterygii</taxon>
        <taxon>Neopterygii</taxon>
        <taxon>Teleostei</taxon>
        <taxon>Ostariophysi</taxon>
        <taxon>Cypriniformes</taxon>
        <taxon>Cyprinidae</taxon>
        <taxon>Acrossocheilinae</taxon>
        <taxon>Onychostoma</taxon>
    </lineage>
</organism>
<reference evidence="5 6" key="1">
    <citation type="submission" date="2020-04" db="EMBL/GenBank/DDBJ databases">
        <title>Chromosome-level genome assembly of a cyprinid fish Onychostoma macrolepis by integration of Nanopore Sequencing, Bionano and Hi-C technology.</title>
        <authorList>
            <person name="Wang D."/>
        </authorList>
    </citation>
    <scope>NUCLEOTIDE SEQUENCE [LARGE SCALE GENOMIC DNA]</scope>
    <source>
        <strain evidence="5">SWU-2019</strain>
        <tissue evidence="5">Muscle</tissue>
    </source>
</reference>
<name>A0A7J6BLS4_9TELE</name>
<dbReference type="PANTHER" id="PTHR21556">
    <property type="entry name" value="TRESLIN"/>
    <property type="match status" value="1"/>
</dbReference>
<feature type="compositionally biased region" description="Polar residues" evidence="1">
    <location>
        <begin position="562"/>
        <end position="571"/>
    </location>
</feature>
<feature type="region of interest" description="Disordered" evidence="1">
    <location>
        <begin position="1285"/>
        <end position="1394"/>
    </location>
</feature>
<evidence type="ECO:0000313" key="5">
    <source>
        <dbReference type="EMBL" id="KAF4095185.1"/>
    </source>
</evidence>
<dbReference type="GO" id="GO:0033314">
    <property type="term" value="P:mitotic DNA replication checkpoint signaling"/>
    <property type="evidence" value="ECO:0007669"/>
    <property type="project" value="InterPro"/>
</dbReference>
<feature type="region of interest" description="Disordered" evidence="1">
    <location>
        <begin position="1628"/>
        <end position="1656"/>
    </location>
</feature>
<feature type="region of interest" description="Disordered" evidence="1">
    <location>
        <begin position="545"/>
        <end position="571"/>
    </location>
</feature>
<feature type="compositionally biased region" description="Basic residues" evidence="1">
    <location>
        <begin position="1814"/>
        <end position="1831"/>
    </location>
</feature>
<dbReference type="GO" id="GO:0030174">
    <property type="term" value="P:regulation of DNA-templated DNA replication initiation"/>
    <property type="evidence" value="ECO:0007669"/>
    <property type="project" value="TreeGrafter"/>
</dbReference>
<proteinExistence type="predicted"/>
<accession>A0A7J6BLS4</accession>
<evidence type="ECO:0000256" key="1">
    <source>
        <dbReference type="SAM" id="MobiDB-lite"/>
    </source>
</evidence>
<feature type="domain" description="Treslin STD" evidence="4">
    <location>
        <begin position="629"/>
        <end position="780"/>
    </location>
</feature>
<feature type="region of interest" description="Disordered" evidence="1">
    <location>
        <begin position="1473"/>
        <end position="1526"/>
    </location>
</feature>
<feature type="compositionally biased region" description="Basic and acidic residues" evidence="1">
    <location>
        <begin position="1225"/>
        <end position="1234"/>
    </location>
</feature>
<dbReference type="GO" id="GO:0006260">
    <property type="term" value="P:DNA replication"/>
    <property type="evidence" value="ECO:0007669"/>
    <property type="project" value="InterPro"/>
</dbReference>
<dbReference type="InterPro" id="IPR026153">
    <property type="entry name" value="Treslin"/>
</dbReference>
<dbReference type="InterPro" id="IPR053919">
    <property type="entry name" value="Treslin_N"/>
</dbReference>
<feature type="region of interest" description="Disordered" evidence="1">
    <location>
        <begin position="1086"/>
        <end position="1140"/>
    </location>
</feature>
<dbReference type="EMBL" id="JAAMOB010000025">
    <property type="protein sequence ID" value="KAF4095185.1"/>
    <property type="molecule type" value="Genomic_DNA"/>
</dbReference>
<feature type="region of interest" description="Disordered" evidence="1">
    <location>
        <begin position="913"/>
        <end position="940"/>
    </location>
</feature>
<evidence type="ECO:0008006" key="7">
    <source>
        <dbReference type="Google" id="ProtNLM"/>
    </source>
</evidence>
<dbReference type="InterPro" id="IPR032746">
    <property type="entry name" value="Treslin_M"/>
</dbReference>
<feature type="region of interest" description="Disordered" evidence="1">
    <location>
        <begin position="1795"/>
        <end position="1831"/>
    </location>
</feature>
<feature type="compositionally biased region" description="Polar residues" evidence="1">
    <location>
        <begin position="1646"/>
        <end position="1656"/>
    </location>
</feature>
<comment type="caution">
    <text evidence="5">The sequence shown here is derived from an EMBL/GenBank/DDBJ whole genome shotgun (WGS) entry which is preliminary data.</text>
</comment>
<dbReference type="PANTHER" id="PTHR21556:SF2">
    <property type="entry name" value="TRESLIN"/>
    <property type="match status" value="1"/>
</dbReference>
<feature type="region of interest" description="Disordered" evidence="1">
    <location>
        <begin position="1169"/>
        <end position="1194"/>
    </location>
</feature>
<feature type="compositionally biased region" description="Polar residues" evidence="1">
    <location>
        <begin position="1501"/>
        <end position="1510"/>
    </location>
</feature>
<evidence type="ECO:0000259" key="4">
    <source>
        <dbReference type="Pfam" id="PF21855"/>
    </source>
</evidence>
<evidence type="ECO:0000313" key="6">
    <source>
        <dbReference type="Proteomes" id="UP000579812"/>
    </source>
</evidence>
<feature type="compositionally biased region" description="Low complexity" evidence="1">
    <location>
        <begin position="1357"/>
        <end position="1370"/>
    </location>
</feature>
<feature type="compositionally biased region" description="Basic and acidic residues" evidence="1">
    <location>
        <begin position="605"/>
        <end position="619"/>
    </location>
</feature>
<dbReference type="Pfam" id="PF21854">
    <property type="entry name" value="Treslin_N"/>
    <property type="match status" value="1"/>
</dbReference>
<dbReference type="GO" id="GO:0007095">
    <property type="term" value="P:mitotic G2 DNA damage checkpoint signaling"/>
    <property type="evidence" value="ECO:0007669"/>
    <property type="project" value="TreeGrafter"/>
</dbReference>
<feature type="region of interest" description="Disordered" evidence="1">
    <location>
        <begin position="1209"/>
        <end position="1250"/>
    </location>
</feature>
<feature type="compositionally biased region" description="Low complexity" evidence="1">
    <location>
        <begin position="1628"/>
        <end position="1645"/>
    </location>
</feature>
<feature type="compositionally biased region" description="Polar residues" evidence="1">
    <location>
        <begin position="1309"/>
        <end position="1319"/>
    </location>
</feature>
<dbReference type="OrthoDB" id="5812172at2759"/>
<keyword evidence="6" id="KW-1185">Reference proteome</keyword>
<evidence type="ECO:0000259" key="3">
    <source>
        <dbReference type="Pfam" id="PF21854"/>
    </source>
</evidence>
<dbReference type="Proteomes" id="UP000579812">
    <property type="component" value="Unassembled WGS sequence"/>
</dbReference>
<dbReference type="Pfam" id="PF15292">
    <property type="entry name" value="Treslin_M"/>
    <property type="match status" value="1"/>
</dbReference>
<feature type="compositionally biased region" description="Acidic residues" evidence="1">
    <location>
        <begin position="521"/>
        <end position="530"/>
    </location>
</feature>
<evidence type="ECO:0000259" key="2">
    <source>
        <dbReference type="Pfam" id="PF15292"/>
    </source>
</evidence>
<dbReference type="GO" id="GO:0005634">
    <property type="term" value="C:nucleus"/>
    <property type="evidence" value="ECO:0007669"/>
    <property type="project" value="InterPro"/>
</dbReference>
<dbReference type="GO" id="GO:0010212">
    <property type="term" value="P:response to ionizing radiation"/>
    <property type="evidence" value="ECO:0007669"/>
    <property type="project" value="InterPro"/>
</dbReference>
<dbReference type="GO" id="GO:0003682">
    <property type="term" value="F:chromatin binding"/>
    <property type="evidence" value="ECO:0007669"/>
    <property type="project" value="TreeGrafter"/>
</dbReference>
<feature type="compositionally biased region" description="Polar residues" evidence="1">
    <location>
        <begin position="591"/>
        <end position="600"/>
    </location>
</feature>
<feature type="compositionally biased region" description="Basic and acidic residues" evidence="1">
    <location>
        <begin position="1486"/>
        <end position="1496"/>
    </location>
</feature>
<feature type="compositionally biased region" description="Polar residues" evidence="1">
    <location>
        <begin position="1285"/>
        <end position="1295"/>
    </location>
</feature>
<protein>
    <recommendedName>
        <fullName evidence="7">Treslin N-terminal domain-containing protein</fullName>
    </recommendedName>
</protein>
<feature type="domain" description="Treslin N-terminal" evidence="3">
    <location>
        <begin position="23"/>
        <end position="208"/>
    </location>
</feature>
<dbReference type="Pfam" id="PF21855">
    <property type="entry name" value="Treslin_STD"/>
    <property type="match status" value="1"/>
</dbReference>